<accession>A0ABP3RKU2</accession>
<evidence type="ECO:0000313" key="4">
    <source>
        <dbReference type="EMBL" id="GAA0612336.1"/>
    </source>
</evidence>
<gene>
    <name evidence="4" type="ORF">GCM10009547_12950</name>
</gene>
<dbReference type="InterPro" id="IPR002878">
    <property type="entry name" value="ChsH2_C"/>
</dbReference>
<evidence type="ECO:0000259" key="2">
    <source>
        <dbReference type="Pfam" id="PF01796"/>
    </source>
</evidence>
<feature type="domain" description="ChsH2 C-terminal OB-fold" evidence="2">
    <location>
        <begin position="394"/>
        <end position="448"/>
    </location>
</feature>
<feature type="compositionally biased region" description="Basic and acidic residues" evidence="1">
    <location>
        <begin position="329"/>
        <end position="338"/>
    </location>
</feature>
<reference evidence="5" key="1">
    <citation type="journal article" date="2019" name="Int. J. Syst. Evol. Microbiol.">
        <title>The Global Catalogue of Microorganisms (GCM) 10K type strain sequencing project: providing services to taxonomists for standard genome sequencing and annotation.</title>
        <authorList>
            <consortium name="The Broad Institute Genomics Platform"/>
            <consortium name="The Broad Institute Genome Sequencing Center for Infectious Disease"/>
            <person name="Wu L."/>
            <person name="Ma J."/>
        </authorList>
    </citation>
    <scope>NUCLEOTIDE SEQUENCE [LARGE SCALE GENOMIC DNA]</scope>
    <source>
        <strain evidence="5">JCM 10671</strain>
    </source>
</reference>
<dbReference type="InterPro" id="IPR052513">
    <property type="entry name" value="Thioester_dehydratase-like"/>
</dbReference>
<comment type="caution">
    <text evidence="4">The sequence shown here is derived from an EMBL/GenBank/DDBJ whole genome shotgun (WGS) entry which is preliminary data.</text>
</comment>
<keyword evidence="5" id="KW-1185">Reference proteome</keyword>
<dbReference type="Proteomes" id="UP001500957">
    <property type="component" value="Unassembled WGS sequence"/>
</dbReference>
<dbReference type="PANTHER" id="PTHR34075:SF5">
    <property type="entry name" value="BLR3430 PROTEIN"/>
    <property type="match status" value="1"/>
</dbReference>
<dbReference type="InterPro" id="IPR016039">
    <property type="entry name" value="Thiolase-like"/>
</dbReference>
<evidence type="ECO:0000259" key="3">
    <source>
        <dbReference type="Pfam" id="PF12172"/>
    </source>
</evidence>
<dbReference type="InterPro" id="IPR012340">
    <property type="entry name" value="NA-bd_OB-fold"/>
</dbReference>
<protein>
    <submittedName>
        <fullName evidence="4">Hydroxymethylglutaryl-CoA synthase family protein</fullName>
    </submittedName>
</protein>
<dbReference type="SUPFAM" id="SSF53901">
    <property type="entry name" value="Thiolase-like"/>
    <property type="match status" value="2"/>
</dbReference>
<evidence type="ECO:0000313" key="5">
    <source>
        <dbReference type="Proteomes" id="UP001500957"/>
    </source>
</evidence>
<dbReference type="Gene3D" id="3.40.47.10">
    <property type="match status" value="2"/>
</dbReference>
<dbReference type="Pfam" id="PF12172">
    <property type="entry name" value="zf-ChsH2"/>
    <property type="match status" value="1"/>
</dbReference>
<sequence>MNGLISLGVYIPRYRLQREAIAAALGTGGGRGSRSVASYDEDAASLGVEAARKALSGVGHRPERLYFATPAPPYLDKSNAAVIAAALGLDRSVFAADFGGAPRSGFGAMVAAAEADAPALALLSDLRTGRPGSSDESSGGDAAAALLFGPGTEEDPVIARVIAMAATTEEFLERWRAPGAQHSRTWEERFGEHVYGPLAEESFTAALKQANRTPSQVDRLLTSGLATRAVRQFARTSGVRAEAVAADRWNELGNCGTAELGVQLADALATAGPGELIALVLLADGATTVLLETTEHVTQRRPDPSVAAQVEAGAPISYATFLTWRGVLDREPPRRPEPDGPAAPPAHRSAAYKHSFQATRCTACGTVNVPPSRVCYSCSQIDEMAPAPLSTTLGTVVTFTVDRLAFTPSPPMIAVVVDFDGGGRFRCELADADPDEVHIGMRVEMSFRRLLTADGVHNYFWKAKPLRSSQTNSIEENA</sequence>
<dbReference type="PANTHER" id="PTHR34075">
    <property type="entry name" value="BLR3430 PROTEIN"/>
    <property type="match status" value="1"/>
</dbReference>
<dbReference type="SUPFAM" id="SSF50249">
    <property type="entry name" value="Nucleic acid-binding proteins"/>
    <property type="match status" value="1"/>
</dbReference>
<dbReference type="Pfam" id="PF01796">
    <property type="entry name" value="OB_ChsH2_C"/>
    <property type="match status" value="1"/>
</dbReference>
<dbReference type="RefSeq" id="WP_344602825.1">
    <property type="nucleotide sequence ID" value="NZ_BAAAHE010000008.1"/>
</dbReference>
<feature type="region of interest" description="Disordered" evidence="1">
    <location>
        <begin position="329"/>
        <end position="349"/>
    </location>
</feature>
<proteinExistence type="predicted"/>
<dbReference type="EMBL" id="BAAAHE010000008">
    <property type="protein sequence ID" value="GAA0612336.1"/>
    <property type="molecule type" value="Genomic_DNA"/>
</dbReference>
<name>A0ABP3RKU2_9ACTN</name>
<organism evidence="4 5">
    <name type="scientific">Sporichthya brevicatena</name>
    <dbReference type="NCBI Taxonomy" id="171442"/>
    <lineage>
        <taxon>Bacteria</taxon>
        <taxon>Bacillati</taxon>
        <taxon>Actinomycetota</taxon>
        <taxon>Actinomycetes</taxon>
        <taxon>Sporichthyales</taxon>
        <taxon>Sporichthyaceae</taxon>
        <taxon>Sporichthya</taxon>
    </lineage>
</organism>
<evidence type="ECO:0000256" key="1">
    <source>
        <dbReference type="SAM" id="MobiDB-lite"/>
    </source>
</evidence>
<feature type="domain" description="ChsH2 rubredoxin-like zinc ribbon" evidence="3">
    <location>
        <begin position="349"/>
        <end position="378"/>
    </location>
</feature>
<dbReference type="InterPro" id="IPR022002">
    <property type="entry name" value="ChsH2_Znr"/>
</dbReference>